<name>A0ACC3A799_9EURO</name>
<keyword evidence="1" id="KW-0131">Cell cycle</keyword>
<evidence type="ECO:0000313" key="1">
    <source>
        <dbReference type="EMBL" id="KAJ9656544.1"/>
    </source>
</evidence>
<reference evidence="1" key="1">
    <citation type="submission" date="2022-10" db="EMBL/GenBank/DDBJ databases">
        <title>Culturing micro-colonial fungi from biological soil crusts in the Mojave desert and describing Neophaeococcomyces mojavensis, and introducing the new genera and species Taxawa tesnikishii.</title>
        <authorList>
            <person name="Kurbessoian T."/>
            <person name="Stajich J.E."/>
        </authorList>
    </citation>
    <scope>NUCLEOTIDE SEQUENCE</scope>
    <source>
        <strain evidence="1">JES_112</strain>
    </source>
</reference>
<organism evidence="1 2">
    <name type="scientific">Neophaeococcomyces mojaviensis</name>
    <dbReference type="NCBI Taxonomy" id="3383035"/>
    <lineage>
        <taxon>Eukaryota</taxon>
        <taxon>Fungi</taxon>
        <taxon>Dikarya</taxon>
        <taxon>Ascomycota</taxon>
        <taxon>Pezizomycotina</taxon>
        <taxon>Eurotiomycetes</taxon>
        <taxon>Chaetothyriomycetidae</taxon>
        <taxon>Chaetothyriales</taxon>
        <taxon>Chaetothyriales incertae sedis</taxon>
        <taxon>Neophaeococcomyces</taxon>
    </lineage>
</organism>
<protein>
    <submittedName>
        <fullName evidence="1">Cell division cycle- protein</fullName>
    </submittedName>
</protein>
<keyword evidence="2" id="KW-1185">Reference proteome</keyword>
<accession>A0ACC3A799</accession>
<comment type="caution">
    <text evidence="1">The sequence shown here is derived from an EMBL/GenBank/DDBJ whole genome shotgun (WGS) entry which is preliminary data.</text>
</comment>
<dbReference type="EMBL" id="JAPDRQ010000076">
    <property type="protein sequence ID" value="KAJ9656544.1"/>
    <property type="molecule type" value="Genomic_DNA"/>
</dbReference>
<gene>
    <name evidence="1" type="primary">CDC25_2</name>
    <name evidence="1" type="ORF">H2198_004893</name>
</gene>
<keyword evidence="1" id="KW-0132">Cell division</keyword>
<sequence length="181" mass="20234">MNNESTTQVEQEVDSSSPPMDPLMTELLDSAADYCWAICDYTAASPAELNLQAGDKIEVLDRDTDHGGWWYGCIGTSRGWIPSNYCTSAPASYVRALLDFESDASTELDLRRGDVVAVSQRAESGWWYGWIGIRSGWFPSNYCDMIDEDDMDDVDTPDGSETGDDEFDAMEEESYRTGIWL</sequence>
<proteinExistence type="predicted"/>
<evidence type="ECO:0000313" key="2">
    <source>
        <dbReference type="Proteomes" id="UP001172386"/>
    </source>
</evidence>
<dbReference type="Proteomes" id="UP001172386">
    <property type="component" value="Unassembled WGS sequence"/>
</dbReference>